<gene>
    <name evidence="3" type="ORF">FDP22_09025</name>
</gene>
<evidence type="ECO:0000256" key="1">
    <source>
        <dbReference type="ARBA" id="ARBA00022946"/>
    </source>
</evidence>
<proteinExistence type="predicted"/>
<dbReference type="EMBL" id="CP040818">
    <property type="protein sequence ID" value="QDL91906.1"/>
    <property type="molecule type" value="Genomic_DNA"/>
</dbReference>
<name>A0A5B8FT34_9RHOB</name>
<dbReference type="InterPro" id="IPR045179">
    <property type="entry name" value="YgfZ/GcvT"/>
</dbReference>
<dbReference type="Gene3D" id="3.30.1360.120">
    <property type="entry name" value="Probable tRNA modification gtpase trme, domain 1"/>
    <property type="match status" value="2"/>
</dbReference>
<evidence type="ECO:0000313" key="3">
    <source>
        <dbReference type="EMBL" id="QDL91906.1"/>
    </source>
</evidence>
<dbReference type="NCBIfam" id="TIGR03317">
    <property type="entry name" value="ygfZ_signature"/>
    <property type="match status" value="1"/>
</dbReference>
<dbReference type="SUPFAM" id="SSF103025">
    <property type="entry name" value="Folate-binding domain"/>
    <property type="match status" value="1"/>
</dbReference>
<organism evidence="3 4">
    <name type="scientific">Paroceanicella profunda</name>
    <dbReference type="NCBI Taxonomy" id="2579971"/>
    <lineage>
        <taxon>Bacteria</taxon>
        <taxon>Pseudomonadati</taxon>
        <taxon>Pseudomonadota</taxon>
        <taxon>Alphaproteobacteria</taxon>
        <taxon>Rhodobacterales</taxon>
        <taxon>Paracoccaceae</taxon>
        <taxon>Paroceanicella</taxon>
    </lineage>
</organism>
<dbReference type="PANTHER" id="PTHR22602:SF0">
    <property type="entry name" value="TRANSFERASE CAF17, MITOCHONDRIAL-RELATED"/>
    <property type="match status" value="1"/>
</dbReference>
<sequence length="275" mass="28828">MPAEFDGGALTGGFIDDTRSVLRLSGADVRDFLQGLVTNDVRRLGPGAPVYAALLSPQGKFLFDFLLVADGADVLLDTDAEGAEALARRLSMYRLRKDVTIAEAGLCVALLPQGAAAPDGPIAVADPRDPALGLRVYARPAALALPADDGAARAAHALLRVRLGVPASGAELRRDETFILEAGFERLHGVDFRKGCYVGQEVTARMKHKTELRRGLVRLSVEGLAPPPGTEITADGRSAGTLGSVAGGEALALMRLDRVSGEMRAGDAVLRPIEG</sequence>
<dbReference type="KEGG" id="ppru:FDP22_09025"/>
<keyword evidence="4" id="KW-1185">Reference proteome</keyword>
<reference evidence="3 4" key="1">
    <citation type="submission" date="2019-06" db="EMBL/GenBank/DDBJ databases">
        <title>Genome sequence of Rhodobacteraceae bacterium D4M1.</title>
        <authorList>
            <person name="Cao J."/>
        </authorList>
    </citation>
    <scope>NUCLEOTIDE SEQUENCE [LARGE SCALE GENOMIC DNA]</scope>
    <source>
        <strain evidence="3 4">D4M1</strain>
    </source>
</reference>
<dbReference type="PANTHER" id="PTHR22602">
    <property type="entry name" value="TRANSFERASE CAF17, MITOCHONDRIAL-RELATED"/>
    <property type="match status" value="1"/>
</dbReference>
<dbReference type="Pfam" id="PF25455">
    <property type="entry name" value="Beta-barrel_CAF17_C"/>
    <property type="match status" value="1"/>
</dbReference>
<protein>
    <submittedName>
        <fullName evidence="3">Folate-binding protein YgfZ</fullName>
    </submittedName>
</protein>
<evidence type="ECO:0000313" key="4">
    <source>
        <dbReference type="Proteomes" id="UP000305888"/>
    </source>
</evidence>
<dbReference type="PIRSF" id="PIRSF006487">
    <property type="entry name" value="GcvT"/>
    <property type="match status" value="1"/>
</dbReference>
<keyword evidence="1" id="KW-0809">Transit peptide</keyword>
<dbReference type="Proteomes" id="UP000305888">
    <property type="component" value="Chromosome"/>
</dbReference>
<feature type="domain" description="CAF17 C-terminal" evidence="2">
    <location>
        <begin position="213"/>
        <end position="272"/>
    </location>
</feature>
<dbReference type="InterPro" id="IPR057460">
    <property type="entry name" value="CAF17_C"/>
</dbReference>
<evidence type="ECO:0000259" key="2">
    <source>
        <dbReference type="Pfam" id="PF25455"/>
    </source>
</evidence>
<dbReference type="AlphaFoldDB" id="A0A5B8FT34"/>
<dbReference type="InterPro" id="IPR027266">
    <property type="entry name" value="TrmE/GcvT-like"/>
</dbReference>
<dbReference type="RefSeq" id="WP_138572043.1">
    <property type="nucleotide sequence ID" value="NZ_CP040818.1"/>
</dbReference>
<dbReference type="GO" id="GO:0016226">
    <property type="term" value="P:iron-sulfur cluster assembly"/>
    <property type="evidence" value="ECO:0007669"/>
    <property type="project" value="TreeGrafter"/>
</dbReference>
<dbReference type="InterPro" id="IPR017703">
    <property type="entry name" value="YgfZ/GCV_T_CS"/>
</dbReference>
<dbReference type="OrthoDB" id="9796287at2"/>
<accession>A0A5B8FT34</accession>